<dbReference type="CDD" id="cd04194">
    <property type="entry name" value="GT8_A4GalT_like"/>
    <property type="match status" value="1"/>
</dbReference>
<sequence length="593" mass="68606">MEKPDIFIGVCYHKNSPTISSQYLRPLHVGATLSKEKLDFAIRDDVGDSISNRNPNWCELTGLYWIWKNVDADYYGLMHYRRLLNFKPRESHRTQSFFEVTDREIAKFGWNDASIRNACSSADILTAHSCVIHPSGASHVSMSNYEFYKREHFSKDMDIVERLVSEMSPNMRPFFINMLNSRTAFFGNITVMKRSLFREYCEWLFKILFEAEKKIDVSCYDEYQKRVWGFLAERLTMTFVDYAMAVHGATRRELPVVLRQLPPCSTNELLQIAQAKKRIAQVAQPKDDGPDDFIDIVMAVDSKYAPHAAAAIHSALVRSERPQDMRFHLLDGRALRESDSIKLEATVSQFGAELHVVDVDDKKLRWLPLNRSHISLQTYFRLLTPELLPNIAKAIYLDADIIVCADLRKLWDIPLNGNPIAGAPDEGGRSQSRRLQLPLSHRYFNAGVCVLDLHALRQFDITEEVLRAFRKYGDLITLQDQDLLNIIFSGQTTSLPLAWNANTRIFTGNSLEPDYSEEEAQESALDPKIVHFTDRIKPWNTKCPHPLQELYWLHRNETAWRETKLKTVKRQLLTLIRNRVVAKNRRLRKARTN</sequence>
<dbReference type="EMBL" id="VCPD01000002">
    <property type="protein sequence ID" value="TMV09056.1"/>
    <property type="molecule type" value="Genomic_DNA"/>
</dbReference>
<comment type="caution">
    <text evidence="5">The sequence shown here is derived from an EMBL/GenBank/DDBJ whole genome shotgun (WGS) entry which is preliminary data.</text>
</comment>
<dbReference type="RefSeq" id="WP_138841085.1">
    <property type="nucleotide sequence ID" value="NZ_VCPD01000002.1"/>
</dbReference>
<evidence type="ECO:0000313" key="6">
    <source>
        <dbReference type="Proteomes" id="UP001193035"/>
    </source>
</evidence>
<proteinExistence type="predicted"/>
<dbReference type="InterPro" id="IPR002495">
    <property type="entry name" value="Glyco_trans_8"/>
</dbReference>
<dbReference type="InterPro" id="IPR029044">
    <property type="entry name" value="Nucleotide-diphossugar_trans"/>
</dbReference>
<dbReference type="Pfam" id="PF01501">
    <property type="entry name" value="Glyco_transf_8"/>
    <property type="match status" value="1"/>
</dbReference>
<dbReference type="InterPro" id="IPR025536">
    <property type="entry name" value="DUF4422"/>
</dbReference>
<reference evidence="5 6" key="1">
    <citation type="submission" date="2019-05" db="EMBL/GenBank/DDBJ databases">
        <title>Ruegeria sp. nov., isolated from tidal flat.</title>
        <authorList>
            <person name="Kim W."/>
        </authorList>
    </citation>
    <scope>NUCLEOTIDE SEQUENCE [LARGE SCALE GENOMIC DNA]</scope>
    <source>
        <strain evidence="5 6">CAU 1488</strain>
    </source>
</reference>
<gene>
    <name evidence="5" type="ORF">FGK63_08020</name>
</gene>
<dbReference type="Pfam" id="PF14393">
    <property type="entry name" value="DUF4422"/>
    <property type="match status" value="1"/>
</dbReference>
<dbReference type="SUPFAM" id="SSF53448">
    <property type="entry name" value="Nucleotide-diphospho-sugar transferases"/>
    <property type="match status" value="1"/>
</dbReference>
<protein>
    <submittedName>
        <fullName evidence="5">DUF4422 domain-containing protein</fullName>
    </submittedName>
</protein>
<keyword evidence="2" id="KW-0808">Transferase</keyword>
<dbReference type="Gene3D" id="3.90.550.10">
    <property type="entry name" value="Spore Coat Polysaccharide Biosynthesis Protein SpsA, Chain A"/>
    <property type="match status" value="1"/>
</dbReference>
<feature type="domain" description="DUF4422" evidence="4">
    <location>
        <begin position="8"/>
        <end position="241"/>
    </location>
</feature>
<evidence type="ECO:0000256" key="1">
    <source>
        <dbReference type="ARBA" id="ARBA00022676"/>
    </source>
</evidence>
<keyword evidence="1" id="KW-0328">Glycosyltransferase</keyword>
<evidence type="ECO:0000256" key="3">
    <source>
        <dbReference type="ARBA" id="ARBA00022723"/>
    </source>
</evidence>
<dbReference type="PANTHER" id="PTHR13778:SF47">
    <property type="entry name" value="LIPOPOLYSACCHARIDE 1,3-GALACTOSYLTRANSFERASE"/>
    <property type="match status" value="1"/>
</dbReference>
<evidence type="ECO:0000256" key="2">
    <source>
        <dbReference type="ARBA" id="ARBA00022679"/>
    </source>
</evidence>
<evidence type="ECO:0000259" key="4">
    <source>
        <dbReference type="Pfam" id="PF14393"/>
    </source>
</evidence>
<keyword evidence="3" id="KW-0479">Metal-binding</keyword>
<dbReference type="Proteomes" id="UP001193035">
    <property type="component" value="Unassembled WGS sequence"/>
</dbReference>
<accession>A0ABY2X1E0</accession>
<evidence type="ECO:0000313" key="5">
    <source>
        <dbReference type="EMBL" id="TMV09056.1"/>
    </source>
</evidence>
<organism evidence="5 6">
    <name type="scientific">Ruegeria sediminis</name>
    <dbReference type="NCBI Taxonomy" id="2583820"/>
    <lineage>
        <taxon>Bacteria</taxon>
        <taxon>Pseudomonadati</taxon>
        <taxon>Pseudomonadota</taxon>
        <taxon>Alphaproteobacteria</taxon>
        <taxon>Rhodobacterales</taxon>
        <taxon>Roseobacteraceae</taxon>
        <taxon>Ruegeria</taxon>
    </lineage>
</organism>
<dbReference type="PANTHER" id="PTHR13778">
    <property type="entry name" value="GLYCOSYLTRANSFERASE 8 DOMAIN-CONTAINING PROTEIN"/>
    <property type="match status" value="1"/>
</dbReference>
<dbReference type="InterPro" id="IPR050748">
    <property type="entry name" value="Glycosyltrans_8_dom-fam"/>
</dbReference>
<keyword evidence="6" id="KW-1185">Reference proteome</keyword>
<name>A0ABY2X1E0_9RHOB</name>